<evidence type="ECO:0000313" key="2">
    <source>
        <dbReference type="Proteomes" id="UP000606720"/>
    </source>
</evidence>
<keyword evidence="2" id="KW-1185">Reference proteome</keyword>
<gene>
    <name evidence="1" type="ORF">H8S17_11965</name>
</gene>
<dbReference type="SUPFAM" id="SSF51219">
    <property type="entry name" value="TRAP-like"/>
    <property type="match status" value="1"/>
</dbReference>
<name>A0A923LPT3_9FIRM</name>
<proteinExistence type="predicted"/>
<dbReference type="Pfam" id="PF01987">
    <property type="entry name" value="AIM24"/>
    <property type="match status" value="1"/>
</dbReference>
<dbReference type="PANTHER" id="PTHR43657:SF1">
    <property type="entry name" value="ALTERED INHERITANCE OF MITOCHONDRIA PROTEIN 24, MITOCHONDRIAL"/>
    <property type="match status" value="1"/>
</dbReference>
<dbReference type="Proteomes" id="UP000606720">
    <property type="component" value="Unassembled WGS sequence"/>
</dbReference>
<dbReference type="Gene3D" id="3.60.160.10">
    <property type="entry name" value="Mitochondrial biogenesis AIM24"/>
    <property type="match status" value="1"/>
</dbReference>
<dbReference type="InterPro" id="IPR016031">
    <property type="entry name" value="Trp_RNA-bd_attenuator-like_dom"/>
</dbReference>
<sequence>MKFRLIGTTVPAVEVYFEQAGEQMVTQSGGMAWMSDGISLNSDTNGGMLAGIGRMFVGESLFMARYTATRPGTTIAFATTVPGTIVPVKMKDFANGLICQKGAFLCSQSTVNLEITFSRKFSSGLFGGEGFILEKLSGTGTAFLEIDGDVVEKELQSGEILKVDTGNVVAFQNGMSYEVETVPGFKNVLFAGEGLFLTKLTGPGKVILQTQNIKDFASTLSQYVPHGNGRIN</sequence>
<dbReference type="InterPro" id="IPR036983">
    <property type="entry name" value="AIM24_sf"/>
</dbReference>
<protein>
    <submittedName>
        <fullName evidence="1">TIGR00266 family protein</fullName>
    </submittedName>
</protein>
<reference evidence="1" key="1">
    <citation type="submission" date="2020-08" db="EMBL/GenBank/DDBJ databases">
        <title>Genome public.</title>
        <authorList>
            <person name="Liu C."/>
            <person name="Sun Q."/>
        </authorList>
    </citation>
    <scope>NUCLEOTIDE SEQUENCE</scope>
    <source>
        <strain evidence="1">BX1005</strain>
    </source>
</reference>
<dbReference type="PANTHER" id="PTHR43657">
    <property type="entry name" value="TRYPTOPHAN RNA-BINDING ATTENUATOR PROTEIN-LIKE PROTEIN"/>
    <property type="match status" value="1"/>
</dbReference>
<dbReference type="AlphaFoldDB" id="A0A923LPT3"/>
<evidence type="ECO:0000313" key="1">
    <source>
        <dbReference type="EMBL" id="MBC5714905.1"/>
    </source>
</evidence>
<accession>A0A923LPT3</accession>
<organism evidence="1 2">
    <name type="scientific">Roseburia zhanii</name>
    <dbReference type="NCBI Taxonomy" id="2763064"/>
    <lineage>
        <taxon>Bacteria</taxon>
        <taxon>Bacillati</taxon>
        <taxon>Bacillota</taxon>
        <taxon>Clostridia</taxon>
        <taxon>Lachnospirales</taxon>
        <taxon>Lachnospiraceae</taxon>
        <taxon>Roseburia</taxon>
    </lineage>
</organism>
<comment type="caution">
    <text evidence="1">The sequence shown here is derived from an EMBL/GenBank/DDBJ whole genome shotgun (WGS) entry which is preliminary data.</text>
</comment>
<dbReference type="InterPro" id="IPR002838">
    <property type="entry name" value="AIM24"/>
</dbReference>
<dbReference type="EMBL" id="JACOPH010000011">
    <property type="protein sequence ID" value="MBC5714905.1"/>
    <property type="molecule type" value="Genomic_DNA"/>
</dbReference>
<dbReference type="NCBIfam" id="TIGR00266">
    <property type="entry name" value="TIGR00266 family protein"/>
    <property type="match status" value="1"/>
</dbReference>
<dbReference type="RefSeq" id="WP_186867488.1">
    <property type="nucleotide sequence ID" value="NZ_JACOPH010000011.1"/>
</dbReference>